<evidence type="ECO:0000256" key="3">
    <source>
        <dbReference type="ARBA" id="ARBA00022491"/>
    </source>
</evidence>
<dbReference type="AlphaFoldDB" id="A0A9W8L4K4"/>
<dbReference type="GO" id="GO:0003723">
    <property type="term" value="F:RNA binding"/>
    <property type="evidence" value="ECO:0007669"/>
    <property type="project" value="TreeGrafter"/>
</dbReference>
<keyword evidence="9" id="KW-1185">Reference proteome</keyword>
<comment type="similarity">
    <text evidence="2">Belongs to the NELF-D family.</text>
</comment>
<dbReference type="PANTHER" id="PTHR12144">
    <property type="entry name" value="NEGATIVE ELONGATION FACTOR D"/>
    <property type="match status" value="1"/>
</dbReference>
<dbReference type="PANTHER" id="PTHR12144:SF0">
    <property type="entry name" value="NEGATIVE ELONGATION FACTOR C_D"/>
    <property type="match status" value="1"/>
</dbReference>
<dbReference type="GO" id="GO:0032021">
    <property type="term" value="C:NELF complex"/>
    <property type="evidence" value="ECO:0007669"/>
    <property type="project" value="TreeGrafter"/>
</dbReference>
<evidence type="ECO:0000256" key="5">
    <source>
        <dbReference type="ARBA" id="ARBA00023163"/>
    </source>
</evidence>
<accession>A0A9W8L4K4</accession>
<evidence type="ECO:0000313" key="8">
    <source>
        <dbReference type="EMBL" id="KAJ2687013.1"/>
    </source>
</evidence>
<evidence type="ECO:0000313" key="9">
    <source>
        <dbReference type="Proteomes" id="UP001151516"/>
    </source>
</evidence>
<reference evidence="8" key="1">
    <citation type="submission" date="2022-07" db="EMBL/GenBank/DDBJ databases">
        <title>Phylogenomic reconstructions and comparative analyses of Kickxellomycotina fungi.</title>
        <authorList>
            <person name="Reynolds N.K."/>
            <person name="Stajich J.E."/>
            <person name="Barry K."/>
            <person name="Grigoriev I.V."/>
            <person name="Crous P."/>
            <person name="Smith M.E."/>
        </authorList>
    </citation>
    <scope>NUCLEOTIDE SEQUENCE</scope>
    <source>
        <strain evidence="8">CBS 109367</strain>
    </source>
</reference>
<dbReference type="Pfam" id="PF04858">
    <property type="entry name" value="TH1"/>
    <property type="match status" value="1"/>
</dbReference>
<keyword evidence="4" id="KW-0805">Transcription regulation</keyword>
<keyword evidence="5" id="KW-0804">Transcription</keyword>
<dbReference type="Proteomes" id="UP001151516">
    <property type="component" value="Unassembled WGS sequence"/>
</dbReference>
<gene>
    <name evidence="8" type="ORF">IWW39_003237</name>
</gene>
<dbReference type="EMBL" id="JANBTX010000086">
    <property type="protein sequence ID" value="KAJ2687013.1"/>
    <property type="molecule type" value="Genomic_DNA"/>
</dbReference>
<dbReference type="OrthoDB" id="511287at2759"/>
<comment type="subcellular location">
    <subcellularLocation>
        <location evidence="1">Nucleus</location>
    </subcellularLocation>
</comment>
<evidence type="ECO:0000256" key="6">
    <source>
        <dbReference type="ARBA" id="ARBA00023242"/>
    </source>
</evidence>
<evidence type="ECO:0008006" key="10">
    <source>
        <dbReference type="Google" id="ProtNLM"/>
    </source>
</evidence>
<organism evidence="8 9">
    <name type="scientific">Coemansia spiralis</name>
    <dbReference type="NCBI Taxonomy" id="417178"/>
    <lineage>
        <taxon>Eukaryota</taxon>
        <taxon>Fungi</taxon>
        <taxon>Fungi incertae sedis</taxon>
        <taxon>Zoopagomycota</taxon>
        <taxon>Kickxellomycotina</taxon>
        <taxon>Kickxellomycetes</taxon>
        <taxon>Kickxellales</taxon>
        <taxon>Kickxellaceae</taxon>
        <taxon>Coemansia</taxon>
    </lineage>
</organism>
<keyword evidence="6" id="KW-0539">Nucleus</keyword>
<evidence type="ECO:0000256" key="7">
    <source>
        <dbReference type="SAM" id="MobiDB-lite"/>
    </source>
</evidence>
<evidence type="ECO:0000256" key="2">
    <source>
        <dbReference type="ARBA" id="ARBA00005726"/>
    </source>
</evidence>
<evidence type="ECO:0000256" key="1">
    <source>
        <dbReference type="ARBA" id="ARBA00004123"/>
    </source>
</evidence>
<protein>
    <recommendedName>
        <fullName evidence="10">TH1 protein</fullName>
    </recommendedName>
</protein>
<sequence>MSTPMDTGGSDAIMADADRNRAAQEESMSEFSKLDAIMEPTTEAFINQYLDAGGVPLHVMNSLVQSYEGLAAMANTLDRDIRNAYGTTSRAAMLGPISRKIVESFDPAKADEEFSKTQELPGYILEMIEHQVWRATIYRLSEQHPRSEMLGAALQKIADNGFQAELTSLNSASLHTHVFYSLLVECLEKIVPVTDETLNERLRDLIGTVCRSEQTYFMAQYVLAHVRQKLGPQAIGLRRIEEELETYMLEKYDRPQLAVHMRLLLDGRVVGGDDAVANALVSIIQSSYAAPGDVKALYNHYHGALASGQPAPLAHMLRSERIMMPIVVQTFGHLWEATLKSEQTKLMDVYLWLLAYATLSVDDQSETVDQAQLNQLVAKMKDMREVLPVRPIQTTLNQVIRQVIEWIHVPVLARVVLLWLRDVISYDNFTFYDTYFHSSEVPIPLLLLEEIAFRQPLLKPLVFDAYKESFESKVPGFIAEKQIRLQKVVINRIAVLVQLDYVLPILHYFDSQAEYIDQSVLAYFIFRTLAQFEPPYPEDFYQPILQLIERAVGGIKTLKEKELVVVEAFLGSIDDDKARSLGRLLPSEPTQPLSANLR</sequence>
<dbReference type="InterPro" id="IPR006942">
    <property type="entry name" value="TH1"/>
</dbReference>
<comment type="caution">
    <text evidence="8">The sequence shown here is derived from an EMBL/GenBank/DDBJ whole genome shotgun (WGS) entry which is preliminary data.</text>
</comment>
<name>A0A9W8L4K4_9FUNG</name>
<proteinExistence type="inferred from homology"/>
<dbReference type="GO" id="GO:0034244">
    <property type="term" value="P:negative regulation of transcription elongation by RNA polymerase II"/>
    <property type="evidence" value="ECO:0007669"/>
    <property type="project" value="TreeGrafter"/>
</dbReference>
<feature type="region of interest" description="Disordered" evidence="7">
    <location>
        <begin position="1"/>
        <end position="24"/>
    </location>
</feature>
<evidence type="ECO:0000256" key="4">
    <source>
        <dbReference type="ARBA" id="ARBA00023015"/>
    </source>
</evidence>
<keyword evidence="3" id="KW-0678">Repressor</keyword>